<evidence type="ECO:0000256" key="1">
    <source>
        <dbReference type="ARBA" id="ARBA00004635"/>
    </source>
</evidence>
<protein>
    <recommendedName>
        <fullName evidence="6">Lipoprotein</fullName>
    </recommendedName>
</protein>
<dbReference type="Gene3D" id="3.40.190.10">
    <property type="entry name" value="Periplasmic binding protein-like II"/>
    <property type="match status" value="2"/>
</dbReference>
<keyword evidence="10" id="KW-1185">Reference proteome</keyword>
<evidence type="ECO:0000313" key="9">
    <source>
        <dbReference type="EMBL" id="WPK10395.1"/>
    </source>
</evidence>
<dbReference type="InterPro" id="IPR004872">
    <property type="entry name" value="Lipoprotein_NlpA"/>
</dbReference>
<evidence type="ECO:0000256" key="2">
    <source>
        <dbReference type="ARBA" id="ARBA00022729"/>
    </source>
</evidence>
<accession>A0ABZ0RQK9</accession>
<feature type="region of interest" description="Disordered" evidence="7">
    <location>
        <begin position="25"/>
        <end position="46"/>
    </location>
</feature>
<dbReference type="SUPFAM" id="SSF53850">
    <property type="entry name" value="Periplasmic binding protein-like II"/>
    <property type="match status" value="1"/>
</dbReference>
<evidence type="ECO:0000256" key="4">
    <source>
        <dbReference type="ARBA" id="ARBA00023139"/>
    </source>
</evidence>
<proteinExistence type="inferred from homology"/>
<feature type="compositionally biased region" description="Polar residues" evidence="7">
    <location>
        <begin position="30"/>
        <end position="45"/>
    </location>
</feature>
<keyword evidence="4" id="KW-0564">Palmitate</keyword>
<keyword evidence="3" id="KW-0472">Membrane</keyword>
<sequence length="290" mass="31703">MKKWLSILLFSALALVLAACGAKEDKEQETTGSNTEGDNGTTETAEPTKLVVGASYGLHDIILEKAKPILAEQGVEIEVRPYQDYILPNQDLDSGELDANYFQTIPYFENEMKEKGYDFANAGGIHIEPIGVYSQKYKSLDELPDGATIIISNSVTEQGRILTLFESLGLITLKEGVVKSEARLEDIVENPKNLVFDADSAPEMLVTYFENGEGDVVVINSNFAIDAGISPINDSIAIESSDSPYVNIIATRTGDENSDSIKKLVDVLTSKEIQDFILEEWDGAVVPVEK</sequence>
<comment type="subcellular location">
    <subcellularLocation>
        <location evidence="1">Membrane</location>
        <topology evidence="1">Lipid-anchor</topology>
    </subcellularLocation>
</comment>
<dbReference type="Proteomes" id="UP001322664">
    <property type="component" value="Chromosome"/>
</dbReference>
<reference evidence="9 10" key="1">
    <citation type="submission" date="2023-09" db="EMBL/GenBank/DDBJ databases">
        <authorList>
            <person name="Page C.A."/>
            <person name="Perez-Diaz I.M."/>
        </authorList>
    </citation>
    <scope>NUCLEOTIDE SEQUENCE [LARGE SCALE GENOMIC DNA]</scope>
    <source>
        <strain evidence="9 10">Ll15</strain>
    </source>
</reference>
<name>A0ABZ0RQK9_9BACI</name>
<dbReference type="EMBL" id="CP137624">
    <property type="protein sequence ID" value="WPK10395.1"/>
    <property type="molecule type" value="Genomic_DNA"/>
</dbReference>
<evidence type="ECO:0000256" key="5">
    <source>
        <dbReference type="ARBA" id="ARBA00023288"/>
    </source>
</evidence>
<keyword evidence="5 6" id="KW-0449">Lipoprotein</keyword>
<evidence type="ECO:0000256" key="3">
    <source>
        <dbReference type="ARBA" id="ARBA00023136"/>
    </source>
</evidence>
<evidence type="ECO:0000313" key="10">
    <source>
        <dbReference type="Proteomes" id="UP001322664"/>
    </source>
</evidence>
<organism evidence="9 10">
    <name type="scientific">Lysinibacillus louembei</name>
    <dbReference type="NCBI Taxonomy" id="1470088"/>
    <lineage>
        <taxon>Bacteria</taxon>
        <taxon>Bacillati</taxon>
        <taxon>Bacillota</taxon>
        <taxon>Bacilli</taxon>
        <taxon>Bacillales</taxon>
        <taxon>Bacillaceae</taxon>
        <taxon>Lysinibacillus</taxon>
    </lineage>
</organism>
<dbReference type="RefSeq" id="WP_319835655.1">
    <property type="nucleotide sequence ID" value="NZ_CP137624.1"/>
</dbReference>
<dbReference type="PROSITE" id="PS51257">
    <property type="entry name" value="PROKAR_LIPOPROTEIN"/>
    <property type="match status" value="1"/>
</dbReference>
<gene>
    <name evidence="9" type="ORF">R6U77_10690</name>
</gene>
<evidence type="ECO:0000256" key="7">
    <source>
        <dbReference type="SAM" id="MobiDB-lite"/>
    </source>
</evidence>
<dbReference type="Pfam" id="PF03180">
    <property type="entry name" value="Lipoprotein_9"/>
    <property type="match status" value="1"/>
</dbReference>
<comment type="similarity">
    <text evidence="6">Belongs to the nlpA lipoprotein family.</text>
</comment>
<keyword evidence="2 8" id="KW-0732">Signal</keyword>
<dbReference type="PANTHER" id="PTHR30429">
    <property type="entry name" value="D-METHIONINE-BINDING LIPOPROTEIN METQ"/>
    <property type="match status" value="1"/>
</dbReference>
<feature type="signal peptide" evidence="8">
    <location>
        <begin position="1"/>
        <end position="18"/>
    </location>
</feature>
<evidence type="ECO:0000256" key="8">
    <source>
        <dbReference type="SAM" id="SignalP"/>
    </source>
</evidence>
<feature type="chain" id="PRO_5045977282" description="Lipoprotein" evidence="8">
    <location>
        <begin position="19"/>
        <end position="290"/>
    </location>
</feature>
<dbReference type="PIRSF" id="PIRSF002854">
    <property type="entry name" value="MetQ"/>
    <property type="match status" value="1"/>
</dbReference>
<dbReference type="PANTHER" id="PTHR30429:SF0">
    <property type="entry name" value="METHIONINE-BINDING LIPOPROTEIN METQ"/>
    <property type="match status" value="1"/>
</dbReference>
<evidence type="ECO:0000256" key="6">
    <source>
        <dbReference type="PIRNR" id="PIRNR002854"/>
    </source>
</evidence>